<accession>A0A8F6TUI3</accession>
<gene>
    <name evidence="1" type="ORF">KYE46_13610</name>
</gene>
<dbReference type="RefSeq" id="WP_219001198.1">
    <property type="nucleotide sequence ID" value="NZ_CP079194.1"/>
</dbReference>
<dbReference type="EMBL" id="CP079194">
    <property type="protein sequence ID" value="QXT38960.1"/>
    <property type="molecule type" value="Genomic_DNA"/>
</dbReference>
<evidence type="ECO:0000313" key="1">
    <source>
        <dbReference type="EMBL" id="QXT38960.1"/>
    </source>
</evidence>
<reference evidence="1 2" key="1">
    <citation type="submission" date="2021-07" db="EMBL/GenBank/DDBJ databases">
        <title>A novel Jannaschia species isolated from marine dinoflagellate Ceratoperidinium margalefii.</title>
        <authorList>
            <person name="Jiang Y."/>
            <person name="Li Z."/>
        </authorList>
    </citation>
    <scope>NUCLEOTIDE SEQUENCE [LARGE SCALE GENOMIC DNA]</scope>
    <source>
        <strain evidence="1 2">J12C1-MA-4</strain>
    </source>
</reference>
<dbReference type="PIRSF" id="PIRSF028101">
    <property type="entry name" value="UCP028101"/>
    <property type="match status" value="1"/>
</dbReference>
<name>A0A8F6TUI3_9RHOB</name>
<sequence length="361" mass="38025">MVPRRTVLGGLMATGLAPTATWADAGQPTYVTAALRPDGVYTLCGLDGAGQITFEVPLPARGHAAAVHPTRPEAIAFARRPGTFALVIDCSTGHQIARVTAPEGRHFYGHGAFSADGSLLYTTENDFDAARGIVGIWDARQGYRRVGEFASGGIGPHDILRLPGTETLVVANGGIETHPDSGRAKLNLPTMRPDLSYLTPDGTVLEQVELDADHRLASIRHLDVSPDGTVAFAMQWQGDPNEAPAPLGLHQRGSSPALLSADNADHLELQGYAGSVAFSNDSQLVAITSPRGGVVQVFRASDGAILRSITAVDACGLSSHSDRGFCYTSGEGHVAFWEPGGRTVALSAHPRAFDNHLIRVS</sequence>
<protein>
    <submittedName>
        <fullName evidence="1">DUF1513 domain-containing protein</fullName>
    </submittedName>
</protein>
<proteinExistence type="predicted"/>
<dbReference type="InterPro" id="IPR008311">
    <property type="entry name" value="UCP028101"/>
</dbReference>
<organism evidence="1 2">
    <name type="scientific">Gymnodinialimonas ceratoperidinii</name>
    <dbReference type="NCBI Taxonomy" id="2856823"/>
    <lineage>
        <taxon>Bacteria</taxon>
        <taxon>Pseudomonadati</taxon>
        <taxon>Pseudomonadota</taxon>
        <taxon>Alphaproteobacteria</taxon>
        <taxon>Rhodobacterales</taxon>
        <taxon>Paracoccaceae</taxon>
        <taxon>Gymnodinialimonas</taxon>
    </lineage>
</organism>
<dbReference type="Proteomes" id="UP000825009">
    <property type="component" value="Chromosome"/>
</dbReference>
<dbReference type="Pfam" id="PF07433">
    <property type="entry name" value="DUF1513"/>
    <property type="match status" value="1"/>
</dbReference>
<dbReference type="AlphaFoldDB" id="A0A8F6TUI3"/>
<dbReference type="KEGG" id="gce:KYE46_13610"/>
<evidence type="ECO:0000313" key="2">
    <source>
        <dbReference type="Proteomes" id="UP000825009"/>
    </source>
</evidence>
<keyword evidence="2" id="KW-1185">Reference proteome</keyword>